<evidence type="ECO:0000256" key="1">
    <source>
        <dbReference type="SAM" id="MobiDB-lite"/>
    </source>
</evidence>
<dbReference type="Ensembl" id="ENSZALT00000002079.1">
    <property type="protein sequence ID" value="ENSZALP00000001112.1"/>
    <property type="gene ID" value="ENSZALG00000001357.1"/>
</dbReference>
<evidence type="ECO:0000313" key="2">
    <source>
        <dbReference type="Ensembl" id="ENSZALP00000001112.1"/>
    </source>
</evidence>
<dbReference type="Proteomes" id="UP000694413">
    <property type="component" value="Unassembled WGS sequence"/>
</dbReference>
<dbReference type="AlphaFoldDB" id="A0A8D2M2L6"/>
<protein>
    <submittedName>
        <fullName evidence="2">Uncharacterized protein</fullName>
    </submittedName>
</protein>
<reference evidence="2" key="2">
    <citation type="submission" date="2025-09" db="UniProtKB">
        <authorList>
            <consortium name="Ensembl"/>
        </authorList>
    </citation>
    <scope>IDENTIFICATION</scope>
</reference>
<evidence type="ECO:0000313" key="3">
    <source>
        <dbReference type="Proteomes" id="UP000694413"/>
    </source>
</evidence>
<sequence length="100" mass="10863">KCQTEDFGHDLCGSSWFPACPCSQGHDLPSRQSPVRMRRNSFTPRASADTVKRPRHHSLGSKPLHLLGPLPSLDARGPLPSLEAGEGAEQPQLEVTVQVV</sequence>
<proteinExistence type="predicted"/>
<name>A0A8D2M2L6_ZONAL</name>
<reference evidence="2" key="1">
    <citation type="submission" date="2025-08" db="UniProtKB">
        <authorList>
            <consortium name="Ensembl"/>
        </authorList>
    </citation>
    <scope>IDENTIFICATION</scope>
</reference>
<accession>A0A8D2M2L6</accession>
<organism evidence="2 3">
    <name type="scientific">Zonotrichia albicollis</name>
    <name type="common">White-throated sparrow</name>
    <name type="synonym">Fringilla albicollis</name>
    <dbReference type="NCBI Taxonomy" id="44394"/>
    <lineage>
        <taxon>Eukaryota</taxon>
        <taxon>Metazoa</taxon>
        <taxon>Chordata</taxon>
        <taxon>Craniata</taxon>
        <taxon>Vertebrata</taxon>
        <taxon>Euteleostomi</taxon>
        <taxon>Archelosauria</taxon>
        <taxon>Archosauria</taxon>
        <taxon>Dinosauria</taxon>
        <taxon>Saurischia</taxon>
        <taxon>Theropoda</taxon>
        <taxon>Coelurosauria</taxon>
        <taxon>Aves</taxon>
        <taxon>Neognathae</taxon>
        <taxon>Neoaves</taxon>
        <taxon>Telluraves</taxon>
        <taxon>Australaves</taxon>
        <taxon>Passeriformes</taxon>
        <taxon>Passerellidae</taxon>
        <taxon>Zonotrichia</taxon>
    </lineage>
</organism>
<feature type="region of interest" description="Disordered" evidence="1">
    <location>
        <begin position="25"/>
        <end position="100"/>
    </location>
</feature>
<keyword evidence="3" id="KW-1185">Reference proteome</keyword>